<evidence type="ECO:0000256" key="4">
    <source>
        <dbReference type="SAM" id="Coils"/>
    </source>
</evidence>
<gene>
    <name evidence="6" type="ORF">A4X13_0g6896</name>
</gene>
<proteinExistence type="predicted"/>
<keyword evidence="3" id="KW-0539">Nucleus</keyword>
<keyword evidence="7" id="KW-1185">Reference proteome</keyword>
<dbReference type="Gene3D" id="2.60.120.650">
    <property type="entry name" value="Cupin"/>
    <property type="match status" value="1"/>
</dbReference>
<evidence type="ECO:0000256" key="1">
    <source>
        <dbReference type="ARBA" id="ARBA00004123"/>
    </source>
</evidence>
<reference evidence="6" key="2">
    <citation type="journal article" date="2019" name="IMA Fungus">
        <title>Genome sequencing and comparison of five Tilletia species to identify candidate genes for the detection of regulated species infecting wheat.</title>
        <authorList>
            <person name="Nguyen H.D.T."/>
            <person name="Sultana T."/>
            <person name="Kesanakurti P."/>
            <person name="Hambleton S."/>
        </authorList>
    </citation>
    <scope>NUCLEOTIDE SEQUENCE</scope>
    <source>
        <strain evidence="6">DAOMC 236416</strain>
    </source>
</reference>
<evidence type="ECO:0000256" key="3">
    <source>
        <dbReference type="ARBA" id="ARBA00023242"/>
    </source>
</evidence>
<keyword evidence="2" id="KW-0479">Metal-binding</keyword>
<protein>
    <recommendedName>
        <fullName evidence="5">JmjC domain-containing protein</fullName>
    </recommendedName>
</protein>
<dbReference type="GO" id="GO:0000118">
    <property type="term" value="C:histone deacetylase complex"/>
    <property type="evidence" value="ECO:0007669"/>
    <property type="project" value="TreeGrafter"/>
</dbReference>
<dbReference type="GO" id="GO:0003712">
    <property type="term" value="F:transcription coregulator activity"/>
    <property type="evidence" value="ECO:0007669"/>
    <property type="project" value="TreeGrafter"/>
</dbReference>
<evidence type="ECO:0000256" key="2">
    <source>
        <dbReference type="ARBA" id="ARBA00022723"/>
    </source>
</evidence>
<comment type="subcellular location">
    <subcellularLocation>
        <location evidence="1">Nucleus</location>
    </subcellularLocation>
</comment>
<dbReference type="Pfam" id="PF02373">
    <property type="entry name" value="JmjC"/>
    <property type="match status" value="1"/>
</dbReference>
<dbReference type="GO" id="GO:0031490">
    <property type="term" value="F:chromatin DNA binding"/>
    <property type="evidence" value="ECO:0007669"/>
    <property type="project" value="TreeGrafter"/>
</dbReference>
<dbReference type="SUPFAM" id="SSF51197">
    <property type="entry name" value="Clavaminate synthase-like"/>
    <property type="match status" value="1"/>
</dbReference>
<evidence type="ECO:0000313" key="7">
    <source>
        <dbReference type="Proteomes" id="UP000077521"/>
    </source>
</evidence>
<dbReference type="PANTHER" id="PTHR12549">
    <property type="entry name" value="JMJC DOMAIN-CONTAINING HISTONE DEMETHYLATION PROTEIN"/>
    <property type="match status" value="1"/>
</dbReference>
<dbReference type="GO" id="GO:0000785">
    <property type="term" value="C:chromatin"/>
    <property type="evidence" value="ECO:0007669"/>
    <property type="project" value="TreeGrafter"/>
</dbReference>
<evidence type="ECO:0000259" key="5">
    <source>
        <dbReference type="PROSITE" id="PS51184"/>
    </source>
</evidence>
<dbReference type="InterPro" id="IPR045109">
    <property type="entry name" value="LSDs-like"/>
</dbReference>
<feature type="domain" description="JmjC" evidence="5">
    <location>
        <begin position="443"/>
        <end position="648"/>
    </location>
</feature>
<evidence type="ECO:0000313" key="6">
    <source>
        <dbReference type="EMBL" id="KAE8243908.1"/>
    </source>
</evidence>
<dbReference type="GO" id="GO:0032454">
    <property type="term" value="F:histone H3K9 demethylase activity"/>
    <property type="evidence" value="ECO:0007669"/>
    <property type="project" value="InterPro"/>
</dbReference>
<dbReference type="SMART" id="SM00558">
    <property type="entry name" value="JmjC"/>
    <property type="match status" value="1"/>
</dbReference>
<sequence length="762" mass="86247">MDLDVKEDDQPAEEVLSPEAQLEKDVTKGVRYIDQDGNEPKHAKKLGRQREECRDEPTLPKKYWCKVCWEQADRVGKGQALSGDFECSFRHVRVLDYGVKEGGVGGGNVVPGTWVHEPLKREGVPFQDVAGSRGLADEYGGFQEEMSVCFYKLALAAVPFIEEELRHASQTDRHVFQRRAAITRDLRQCGQCQSFMIGCWQCRTCGNEVCLACYEAVVAFSRANPGQLVRDVSLHACRVYQGRQWNPHGEADFSPIARRSVQEWVVLQIWGRHLIQHYEEKSNNAMKTMLDEFRADFRQRPPKADQLAHTRDDVDGAAYLHRARTPVLRLRKETKHVDRVRAVLRAVLSLNTPFVVQQDMVAPLSDVGLKELIPQDTPVDVRRVGARDDEVTEVDDVWTWKRLVKELCGVTASCDWLDVRDFPKSTDLSTLSQIACDFFQDTSQFPSAVNEAWMPVDKRLKGMGDLGGWSNIPFRDGKEKCYAALKSVDSEDHTTTNLHVDEAGAANVLMWVRLEPGENVMFKETGKVTDLDDLPVGAEWLWWAPEARQYFEEAAEICRKEKTGKSWEGSVLFGNDYTANEAFIDKVAKLGGKDCRAHRIRQRVGETVYIPAGVPHQVKNVRPCFKIARDLMPPTQVEQMLAVQREGVRACEQGKWRGRDACMLKPCLYKSLRAVVGYVMRGQFNGEKPSPNAAVWANELAVVVKESADRERNMRREIRSLAERVEALEARPPPTLSDGELHQALMRLWARAKPEDVAAEGL</sequence>
<dbReference type="GO" id="GO:0046872">
    <property type="term" value="F:metal ion binding"/>
    <property type="evidence" value="ECO:0007669"/>
    <property type="project" value="UniProtKB-KW"/>
</dbReference>
<dbReference type="GO" id="GO:0006357">
    <property type="term" value="P:regulation of transcription by RNA polymerase II"/>
    <property type="evidence" value="ECO:0007669"/>
    <property type="project" value="TreeGrafter"/>
</dbReference>
<dbReference type="InterPro" id="IPR003347">
    <property type="entry name" value="JmjC_dom"/>
</dbReference>
<feature type="coiled-coil region" evidence="4">
    <location>
        <begin position="704"/>
        <end position="731"/>
    </location>
</feature>
<keyword evidence="4" id="KW-0175">Coiled coil</keyword>
<dbReference type="Proteomes" id="UP000077521">
    <property type="component" value="Unassembled WGS sequence"/>
</dbReference>
<name>A0A8T8SM99_9BASI</name>
<dbReference type="AlphaFoldDB" id="A0A8T8SM99"/>
<dbReference type="PANTHER" id="PTHR12549:SF38">
    <property type="entry name" value="JMJC DOMAIN-CONTAINING HISTONE DEMETHYLASE 2, ISOFORM A"/>
    <property type="match status" value="1"/>
</dbReference>
<dbReference type="PROSITE" id="PS51184">
    <property type="entry name" value="JMJC"/>
    <property type="match status" value="1"/>
</dbReference>
<reference evidence="6" key="1">
    <citation type="submission" date="2016-04" db="EMBL/GenBank/DDBJ databases">
        <authorList>
            <person name="Nguyen H.D."/>
            <person name="Samba Siva P."/>
            <person name="Cullis J."/>
            <person name="Levesque C.A."/>
            <person name="Hambleton S."/>
        </authorList>
    </citation>
    <scope>NUCLEOTIDE SEQUENCE</scope>
    <source>
        <strain evidence="6">DAOMC 236416</strain>
    </source>
</reference>
<accession>A0A8T8SM99</accession>
<dbReference type="EMBL" id="LWDF02000732">
    <property type="protein sequence ID" value="KAE8243908.1"/>
    <property type="molecule type" value="Genomic_DNA"/>
</dbReference>
<comment type="caution">
    <text evidence="6">The sequence shown here is derived from an EMBL/GenBank/DDBJ whole genome shotgun (WGS) entry which is preliminary data.</text>
</comment>
<organism evidence="6 7">
    <name type="scientific">Tilletia indica</name>
    <dbReference type="NCBI Taxonomy" id="43049"/>
    <lineage>
        <taxon>Eukaryota</taxon>
        <taxon>Fungi</taxon>
        <taxon>Dikarya</taxon>
        <taxon>Basidiomycota</taxon>
        <taxon>Ustilaginomycotina</taxon>
        <taxon>Exobasidiomycetes</taxon>
        <taxon>Tilletiales</taxon>
        <taxon>Tilletiaceae</taxon>
        <taxon>Tilletia</taxon>
    </lineage>
</organism>